<protein>
    <recommendedName>
        <fullName evidence="3">Mitochondrial inner membrane protease subunit</fullName>
        <ecNumber evidence="3">3.4.21.-</ecNumber>
    </recommendedName>
</protein>
<dbReference type="CDD" id="cd06530">
    <property type="entry name" value="S26_SPase_I"/>
    <property type="match status" value="1"/>
</dbReference>
<keyword evidence="3" id="KW-0812">Transmembrane</keyword>
<dbReference type="GO" id="GO:0006465">
    <property type="term" value="P:signal peptide processing"/>
    <property type="evidence" value="ECO:0007669"/>
    <property type="project" value="InterPro"/>
</dbReference>
<dbReference type="InterPro" id="IPR036286">
    <property type="entry name" value="LexA/Signal_pep-like_sf"/>
</dbReference>
<dbReference type="RefSeq" id="XP_005791908.1">
    <property type="nucleotide sequence ID" value="XM_005791851.1"/>
</dbReference>
<evidence type="ECO:0000313" key="6">
    <source>
        <dbReference type="Proteomes" id="UP000013827"/>
    </source>
</evidence>
<reference evidence="6" key="1">
    <citation type="journal article" date="2013" name="Nature">
        <title>Pan genome of the phytoplankton Emiliania underpins its global distribution.</title>
        <authorList>
            <person name="Read B.A."/>
            <person name="Kegel J."/>
            <person name="Klute M.J."/>
            <person name="Kuo A."/>
            <person name="Lefebvre S.C."/>
            <person name="Maumus F."/>
            <person name="Mayer C."/>
            <person name="Miller J."/>
            <person name="Monier A."/>
            <person name="Salamov A."/>
            <person name="Young J."/>
            <person name="Aguilar M."/>
            <person name="Claverie J.M."/>
            <person name="Frickenhaus S."/>
            <person name="Gonzalez K."/>
            <person name="Herman E.K."/>
            <person name="Lin Y.C."/>
            <person name="Napier J."/>
            <person name="Ogata H."/>
            <person name="Sarno A.F."/>
            <person name="Shmutz J."/>
            <person name="Schroeder D."/>
            <person name="de Vargas C."/>
            <person name="Verret F."/>
            <person name="von Dassow P."/>
            <person name="Valentin K."/>
            <person name="Van de Peer Y."/>
            <person name="Wheeler G."/>
            <person name="Dacks J.B."/>
            <person name="Delwiche C.F."/>
            <person name="Dyhrman S.T."/>
            <person name="Glockner G."/>
            <person name="John U."/>
            <person name="Richards T."/>
            <person name="Worden A.Z."/>
            <person name="Zhang X."/>
            <person name="Grigoriev I.V."/>
            <person name="Allen A.E."/>
            <person name="Bidle K."/>
            <person name="Borodovsky M."/>
            <person name="Bowler C."/>
            <person name="Brownlee C."/>
            <person name="Cock J.M."/>
            <person name="Elias M."/>
            <person name="Gladyshev V.N."/>
            <person name="Groth M."/>
            <person name="Guda C."/>
            <person name="Hadaegh A."/>
            <person name="Iglesias-Rodriguez M.D."/>
            <person name="Jenkins J."/>
            <person name="Jones B.M."/>
            <person name="Lawson T."/>
            <person name="Leese F."/>
            <person name="Lindquist E."/>
            <person name="Lobanov A."/>
            <person name="Lomsadze A."/>
            <person name="Malik S.B."/>
            <person name="Marsh M.E."/>
            <person name="Mackinder L."/>
            <person name="Mock T."/>
            <person name="Mueller-Roeber B."/>
            <person name="Pagarete A."/>
            <person name="Parker M."/>
            <person name="Probert I."/>
            <person name="Quesneville H."/>
            <person name="Raines C."/>
            <person name="Rensing S.A."/>
            <person name="Riano-Pachon D.M."/>
            <person name="Richier S."/>
            <person name="Rokitta S."/>
            <person name="Shiraiwa Y."/>
            <person name="Soanes D.M."/>
            <person name="van der Giezen M."/>
            <person name="Wahlund T.M."/>
            <person name="Williams B."/>
            <person name="Wilson W."/>
            <person name="Wolfe G."/>
            <person name="Wurch L.L."/>
        </authorList>
    </citation>
    <scope>NUCLEOTIDE SEQUENCE</scope>
</reference>
<dbReference type="STRING" id="2903.R1G106"/>
<dbReference type="InterPro" id="IPR019533">
    <property type="entry name" value="Peptidase_S26"/>
</dbReference>
<keyword evidence="3" id="KW-0378">Hydrolase</keyword>
<dbReference type="KEGG" id="ehx:EMIHUDRAFT_97694"/>
<sequence>MLILLTHMSVLPKPLPASGLTKGSTVIPTIARRDGGNVEQMLRKREEMLSAGLYPGVDYLIEDVSTQGGGVVVSVRPAYDLVKKLERSDWPVSVPFSLAPRWYTPRAYNTLVASFAALIAVGWLAVGALLASALTLSVVPSDSMLPAVQRRDVLLVDKVSPRLGWRPESGELVLFRPPDALREIVRRQSAAAGGGEGRGEALFLKRIAARGGDAASPPEVEVFPDGAATIDGRRIRSAVAADSPVARFVAPTRFSLADDAYVVLGDNEAVSVDSRCWGPLRQREVAGRPLLRVLPPGRFGVVK</sequence>
<feature type="active site" evidence="2">
    <location>
        <position position="205"/>
    </location>
</feature>
<dbReference type="Gene3D" id="2.10.109.10">
    <property type="entry name" value="Umud Fragment, subunit A"/>
    <property type="match status" value="1"/>
</dbReference>
<accession>A0A0D3KUP4</accession>
<dbReference type="AlphaFoldDB" id="A0A0D3KUP4"/>
<feature type="active site" evidence="2">
    <location>
        <position position="143"/>
    </location>
</feature>
<keyword evidence="3" id="KW-0472">Membrane</keyword>
<evidence type="ECO:0000259" key="4">
    <source>
        <dbReference type="Pfam" id="PF10502"/>
    </source>
</evidence>
<keyword evidence="6" id="KW-1185">Reference proteome</keyword>
<dbReference type="PANTHER" id="PTHR43390">
    <property type="entry name" value="SIGNAL PEPTIDASE I"/>
    <property type="match status" value="1"/>
</dbReference>
<dbReference type="GeneID" id="17284750"/>
<name>A0A0D3KUP4_EMIH1</name>
<keyword evidence="3" id="KW-1133">Transmembrane helix</keyword>
<evidence type="ECO:0000313" key="5">
    <source>
        <dbReference type="EnsemblProtists" id="EOD39479"/>
    </source>
</evidence>
<evidence type="ECO:0000256" key="3">
    <source>
        <dbReference type="RuleBase" id="RU362041"/>
    </source>
</evidence>
<dbReference type="InterPro" id="IPR000223">
    <property type="entry name" value="Pept_S26A_signal_pept_1"/>
</dbReference>
<reference evidence="5" key="2">
    <citation type="submission" date="2024-10" db="UniProtKB">
        <authorList>
            <consortium name="EnsemblProtists"/>
        </authorList>
    </citation>
    <scope>IDENTIFICATION</scope>
</reference>
<proteinExistence type="inferred from homology"/>
<dbReference type="SUPFAM" id="SSF51306">
    <property type="entry name" value="LexA/Signal peptidase"/>
    <property type="match status" value="1"/>
</dbReference>
<dbReference type="GO" id="GO:0005743">
    <property type="term" value="C:mitochondrial inner membrane"/>
    <property type="evidence" value="ECO:0007669"/>
    <property type="project" value="UniProtKB-SubCell"/>
</dbReference>
<dbReference type="PANTHER" id="PTHR43390:SF1">
    <property type="entry name" value="CHLOROPLAST PROCESSING PEPTIDASE"/>
    <property type="match status" value="1"/>
</dbReference>
<keyword evidence="3" id="KW-0496">Mitochondrion</keyword>
<dbReference type="NCBIfam" id="TIGR02227">
    <property type="entry name" value="sigpep_I_bact"/>
    <property type="match status" value="1"/>
</dbReference>
<comment type="subcellular location">
    <subcellularLocation>
        <location evidence="3">Mitochondrion inner membrane</location>
    </subcellularLocation>
</comment>
<dbReference type="EnsemblProtists" id="EOD39479">
    <property type="protein sequence ID" value="EOD39479"/>
    <property type="gene ID" value="EMIHUDRAFT_97694"/>
</dbReference>
<dbReference type="HOGENOM" id="CLU_919603_0_0_1"/>
<evidence type="ECO:0000256" key="1">
    <source>
        <dbReference type="ARBA" id="ARBA00009370"/>
    </source>
</evidence>
<dbReference type="EC" id="3.4.21.-" evidence="3"/>
<dbReference type="Pfam" id="PF10502">
    <property type="entry name" value="Peptidase_S26"/>
    <property type="match status" value="1"/>
</dbReference>
<feature type="transmembrane region" description="Helical" evidence="3">
    <location>
        <begin position="111"/>
        <end position="134"/>
    </location>
</feature>
<dbReference type="GO" id="GO:0004252">
    <property type="term" value="F:serine-type endopeptidase activity"/>
    <property type="evidence" value="ECO:0007669"/>
    <property type="project" value="InterPro"/>
</dbReference>
<keyword evidence="3" id="KW-0999">Mitochondrion inner membrane</keyword>
<organism evidence="5 6">
    <name type="scientific">Emiliania huxleyi (strain CCMP1516)</name>
    <dbReference type="NCBI Taxonomy" id="280463"/>
    <lineage>
        <taxon>Eukaryota</taxon>
        <taxon>Haptista</taxon>
        <taxon>Haptophyta</taxon>
        <taxon>Prymnesiophyceae</taxon>
        <taxon>Isochrysidales</taxon>
        <taxon>Noelaerhabdaceae</taxon>
        <taxon>Emiliania</taxon>
    </lineage>
</organism>
<comment type="similarity">
    <text evidence="1 3">Belongs to the peptidase S26 family.</text>
</comment>
<evidence type="ECO:0000256" key="2">
    <source>
        <dbReference type="PIRSR" id="PIRSR600223-1"/>
    </source>
</evidence>
<keyword evidence="3" id="KW-0645">Protease</keyword>
<dbReference type="PRINTS" id="PR00727">
    <property type="entry name" value="LEADERPTASE"/>
</dbReference>
<dbReference type="Proteomes" id="UP000013827">
    <property type="component" value="Unassembled WGS sequence"/>
</dbReference>
<feature type="domain" description="Peptidase S26" evidence="4">
    <location>
        <begin position="116"/>
        <end position="291"/>
    </location>
</feature>